<dbReference type="Pfam" id="PF19040">
    <property type="entry name" value="SGNH"/>
    <property type="match status" value="1"/>
</dbReference>
<dbReference type="EMBL" id="JAEILG010000089">
    <property type="protein sequence ID" value="MBI6567807.1"/>
    <property type="molecule type" value="Genomic_DNA"/>
</dbReference>
<feature type="transmembrane region" description="Helical" evidence="8">
    <location>
        <begin position="308"/>
        <end position="325"/>
    </location>
</feature>
<keyword evidence="2" id="KW-1003">Cell membrane</keyword>
<dbReference type="Proteomes" id="UP000648914">
    <property type="component" value="Unassembled WGS sequence"/>
</dbReference>
<evidence type="ECO:0000256" key="3">
    <source>
        <dbReference type="ARBA" id="ARBA00022679"/>
    </source>
</evidence>
<keyword evidence="4 8" id="KW-0812">Transmembrane</keyword>
<feature type="transmembrane region" description="Helical" evidence="8">
    <location>
        <begin position="38"/>
        <end position="55"/>
    </location>
</feature>
<dbReference type="InterPro" id="IPR043968">
    <property type="entry name" value="SGNH"/>
</dbReference>
<feature type="transmembrane region" description="Helical" evidence="8">
    <location>
        <begin position="12"/>
        <end position="32"/>
    </location>
</feature>
<dbReference type="InterPro" id="IPR036514">
    <property type="entry name" value="SGNH_hydro_sf"/>
</dbReference>
<feature type="domain" description="Acyltransferase 3" evidence="9">
    <location>
        <begin position="11"/>
        <end position="323"/>
    </location>
</feature>
<evidence type="ECO:0000256" key="6">
    <source>
        <dbReference type="ARBA" id="ARBA00023136"/>
    </source>
</evidence>
<dbReference type="PANTHER" id="PTHR23028:SF53">
    <property type="entry name" value="ACYL_TRANSF_3 DOMAIN-CONTAINING PROTEIN"/>
    <property type="match status" value="1"/>
</dbReference>
<dbReference type="Pfam" id="PF01757">
    <property type="entry name" value="Acyl_transf_3"/>
    <property type="match status" value="1"/>
</dbReference>
<dbReference type="PANTHER" id="PTHR23028">
    <property type="entry name" value="ACETYLTRANSFERASE"/>
    <property type="match status" value="1"/>
</dbReference>
<keyword evidence="12" id="KW-1185">Reference proteome</keyword>
<feature type="transmembrane region" description="Helical" evidence="8">
    <location>
        <begin position="75"/>
        <end position="94"/>
    </location>
</feature>
<feature type="transmembrane region" description="Helical" evidence="8">
    <location>
        <begin position="345"/>
        <end position="362"/>
    </location>
</feature>
<feature type="transmembrane region" description="Helical" evidence="8">
    <location>
        <begin position="219"/>
        <end position="236"/>
    </location>
</feature>
<evidence type="ECO:0000256" key="8">
    <source>
        <dbReference type="SAM" id="Phobius"/>
    </source>
</evidence>
<dbReference type="InterPro" id="IPR050879">
    <property type="entry name" value="Acyltransferase_3"/>
</dbReference>
<accession>A0ABS0UQD6</accession>
<protein>
    <submittedName>
        <fullName evidence="11">Acyltransferase</fullName>
    </submittedName>
</protein>
<comment type="caution">
    <text evidence="11">The sequence shown here is derived from an EMBL/GenBank/DDBJ whole genome shotgun (WGS) entry which is preliminary data.</text>
</comment>
<evidence type="ECO:0000256" key="4">
    <source>
        <dbReference type="ARBA" id="ARBA00022692"/>
    </source>
</evidence>
<feature type="transmembrane region" description="Helical" evidence="8">
    <location>
        <begin position="242"/>
        <end position="262"/>
    </location>
</feature>
<keyword evidence="3" id="KW-0808">Transferase</keyword>
<evidence type="ECO:0000256" key="1">
    <source>
        <dbReference type="ARBA" id="ARBA00004651"/>
    </source>
</evidence>
<dbReference type="GO" id="GO:0016746">
    <property type="term" value="F:acyltransferase activity"/>
    <property type="evidence" value="ECO:0007669"/>
    <property type="project" value="UniProtKB-KW"/>
</dbReference>
<evidence type="ECO:0000256" key="7">
    <source>
        <dbReference type="ARBA" id="ARBA00023315"/>
    </source>
</evidence>
<evidence type="ECO:0000256" key="5">
    <source>
        <dbReference type="ARBA" id="ARBA00022989"/>
    </source>
</evidence>
<feature type="domain" description="SGNH" evidence="10">
    <location>
        <begin position="389"/>
        <end position="591"/>
    </location>
</feature>
<gene>
    <name evidence="11" type="ORF">YA0852_27395</name>
</gene>
<reference evidence="11 12" key="1">
    <citation type="submission" date="2020-12" db="EMBL/GenBank/DDBJ databases">
        <title>Comparative genomic insights into the epidemiology and virulence of plant pathogenic Pseudomonads from Turkey.</title>
        <authorList>
            <person name="Dillon M."/>
            <person name="Ruiz-Bedoya T."/>
            <person name="Bendalovic-Torma C."/>
            <person name="Guttman K.M."/>
            <person name="Kwak H."/>
            <person name="Middleton M.A."/>
            <person name="Wang P.W."/>
            <person name="Horuz S."/>
            <person name="Aysan Y."/>
            <person name="Guttman D.S."/>
        </authorList>
    </citation>
    <scope>NUCLEOTIDE SEQUENCE [LARGE SCALE GENOMIC DNA]</scope>
    <source>
        <strain evidence="11 12">S5_IA_2b</strain>
    </source>
</reference>
<evidence type="ECO:0000313" key="11">
    <source>
        <dbReference type="EMBL" id="MBI6567807.1"/>
    </source>
</evidence>
<evidence type="ECO:0000256" key="2">
    <source>
        <dbReference type="ARBA" id="ARBA00022475"/>
    </source>
</evidence>
<keyword evidence="6 8" id="KW-0472">Membrane</keyword>
<keyword evidence="7 11" id="KW-0012">Acyltransferase</keyword>
<name>A0ABS0UQD6_9PSED</name>
<keyword evidence="5 8" id="KW-1133">Transmembrane helix</keyword>
<evidence type="ECO:0000313" key="12">
    <source>
        <dbReference type="Proteomes" id="UP000648914"/>
    </source>
</evidence>
<feature type="transmembrane region" description="Helical" evidence="8">
    <location>
        <begin position="134"/>
        <end position="153"/>
    </location>
</feature>
<comment type="subcellular location">
    <subcellularLocation>
        <location evidence="1">Cell membrane</location>
        <topology evidence="1">Multi-pass membrane protein</topology>
    </subcellularLocation>
</comment>
<sequence length="610" mass="68782">MRLQTAFRRDVQGLRAIAVLVVMLFHACKTWLPSGFIGVDVFFVISGYIICSLIIDGKTEFSWSAFYWGRTKRIVPAYGVMLAVVSIVSALLFLPGDFLFFKRSLESAILFYSNQYFSDFGSYFAPGTYELPLLHTWSLAIEMQFYLFFPLLILFTPRKYLTCMLGVMCVTLFGYAEWSMRTQISHSDIYYSLIARVPEFLMGALVAITRVGHNWSTKVSNFVGWIGLILLAFSVFCIDEQNFPGVLSILPCIATGLLIAARTGTVSKLLSTDVFVWVGGLSYSLYLWHWPVLAFIRYYTERYELGDAGVLVFLITTFLLAWLSFRWVECPTRNSTGLLAKPMRLGALLTVIALIIIGSSALNEHIEKPLPIELTRYAPPEAICHGRIIGECLRGNRTEAIPVLVLGDSHAAQLNGFFDAVVRQENMAARVITASNCVPISGFDVDRIPEYSRADCRSQIAALAPYIDQATTIVVAAMWEWQASNSAFLHAFSNFLESTTKRNVRVVVLAQIPMFDFNPLRVRRFSELGLPIKVNKNKGWEKANNEIAEIVRRYKGAEFVDFSHSAFFAKAPFYSGTLIYMDSHHLNERGAYDYGLFSAPFMKPLFTTNH</sequence>
<feature type="transmembrane region" description="Helical" evidence="8">
    <location>
        <begin position="189"/>
        <end position="207"/>
    </location>
</feature>
<proteinExistence type="predicted"/>
<organism evidence="11 12">
    <name type="scientific">Pseudomonas synxantha</name>
    <dbReference type="NCBI Taxonomy" id="47883"/>
    <lineage>
        <taxon>Bacteria</taxon>
        <taxon>Pseudomonadati</taxon>
        <taxon>Pseudomonadota</taxon>
        <taxon>Gammaproteobacteria</taxon>
        <taxon>Pseudomonadales</taxon>
        <taxon>Pseudomonadaceae</taxon>
        <taxon>Pseudomonas</taxon>
    </lineage>
</organism>
<evidence type="ECO:0000259" key="9">
    <source>
        <dbReference type="Pfam" id="PF01757"/>
    </source>
</evidence>
<dbReference type="Gene3D" id="3.40.50.1110">
    <property type="entry name" value="SGNH hydrolase"/>
    <property type="match status" value="1"/>
</dbReference>
<evidence type="ECO:0000259" key="10">
    <source>
        <dbReference type="Pfam" id="PF19040"/>
    </source>
</evidence>
<feature type="transmembrane region" description="Helical" evidence="8">
    <location>
        <begin position="274"/>
        <end position="296"/>
    </location>
</feature>
<dbReference type="InterPro" id="IPR002656">
    <property type="entry name" value="Acyl_transf_3_dom"/>
</dbReference>